<dbReference type="OrthoDB" id="1844152at2759"/>
<comment type="similarity">
    <text evidence="2">Belongs to the cytochrome P450 family.</text>
</comment>
<keyword evidence="3" id="KW-0349">Heme</keyword>
<gene>
    <name evidence="9" type="ORF">CLAFUR5_14515</name>
</gene>
<comment type="cofactor">
    <cofactor evidence="1">
        <name>heme</name>
        <dbReference type="ChEBI" id="CHEBI:30413"/>
    </cofactor>
</comment>
<dbReference type="RefSeq" id="XP_047769440.1">
    <property type="nucleotide sequence ID" value="XM_047913663.1"/>
</dbReference>
<keyword evidence="4" id="KW-0479">Metal-binding</keyword>
<evidence type="ECO:0000256" key="4">
    <source>
        <dbReference type="ARBA" id="ARBA00022723"/>
    </source>
</evidence>
<evidence type="ECO:0000313" key="9">
    <source>
        <dbReference type="EMBL" id="UJO25074.1"/>
    </source>
</evidence>
<dbReference type="GO" id="GO:0005506">
    <property type="term" value="F:iron ion binding"/>
    <property type="evidence" value="ECO:0007669"/>
    <property type="project" value="InterPro"/>
</dbReference>
<accession>A0A9Q8UWI2</accession>
<protein>
    <submittedName>
        <fullName evidence="9">Cytochrome P450 monooxygenase lnaC</fullName>
    </submittedName>
</protein>
<organism evidence="9 10">
    <name type="scientific">Passalora fulva</name>
    <name type="common">Tomato leaf mold</name>
    <name type="synonym">Cladosporium fulvum</name>
    <dbReference type="NCBI Taxonomy" id="5499"/>
    <lineage>
        <taxon>Eukaryota</taxon>
        <taxon>Fungi</taxon>
        <taxon>Dikarya</taxon>
        <taxon>Ascomycota</taxon>
        <taxon>Pezizomycotina</taxon>
        <taxon>Dothideomycetes</taxon>
        <taxon>Dothideomycetidae</taxon>
        <taxon>Mycosphaerellales</taxon>
        <taxon>Mycosphaerellaceae</taxon>
        <taxon>Fulvia</taxon>
    </lineage>
</organism>
<proteinExistence type="inferred from homology"/>
<keyword evidence="8" id="KW-0812">Transmembrane</keyword>
<keyword evidence="8" id="KW-1133">Transmembrane helix</keyword>
<dbReference type="GO" id="GO:0020037">
    <property type="term" value="F:heme binding"/>
    <property type="evidence" value="ECO:0007669"/>
    <property type="project" value="InterPro"/>
</dbReference>
<evidence type="ECO:0000256" key="3">
    <source>
        <dbReference type="ARBA" id="ARBA00022617"/>
    </source>
</evidence>
<evidence type="ECO:0000256" key="6">
    <source>
        <dbReference type="ARBA" id="ARBA00023004"/>
    </source>
</evidence>
<dbReference type="KEGG" id="ffu:CLAFUR5_14515"/>
<reference evidence="9" key="2">
    <citation type="journal article" date="2022" name="Microb. Genom.">
        <title>A chromosome-scale genome assembly of the tomato pathogen Cladosporium fulvum reveals a compartmentalized genome architecture and the presence of a dispensable chromosome.</title>
        <authorList>
            <person name="Zaccaron A.Z."/>
            <person name="Chen L.H."/>
            <person name="Samaras A."/>
            <person name="Stergiopoulos I."/>
        </authorList>
    </citation>
    <scope>NUCLEOTIDE SEQUENCE</scope>
    <source>
        <strain evidence="9">Race5_Kim</strain>
    </source>
</reference>
<keyword evidence="6" id="KW-0408">Iron</keyword>
<dbReference type="PANTHER" id="PTHR46206">
    <property type="entry name" value="CYTOCHROME P450"/>
    <property type="match status" value="1"/>
</dbReference>
<keyword evidence="7 9" id="KW-0503">Monooxygenase</keyword>
<evidence type="ECO:0000256" key="2">
    <source>
        <dbReference type="ARBA" id="ARBA00010617"/>
    </source>
</evidence>
<dbReference type="Proteomes" id="UP000756132">
    <property type="component" value="Chromosome 13"/>
</dbReference>
<name>A0A9Q8UWI2_PASFU</name>
<dbReference type="SUPFAM" id="SSF48264">
    <property type="entry name" value="Cytochrome P450"/>
    <property type="match status" value="1"/>
</dbReference>
<feature type="transmembrane region" description="Helical" evidence="8">
    <location>
        <begin position="199"/>
        <end position="220"/>
    </location>
</feature>
<evidence type="ECO:0000256" key="1">
    <source>
        <dbReference type="ARBA" id="ARBA00001971"/>
    </source>
</evidence>
<evidence type="ECO:0000313" key="10">
    <source>
        <dbReference type="Proteomes" id="UP000756132"/>
    </source>
</evidence>
<keyword evidence="8" id="KW-0472">Membrane</keyword>
<reference evidence="9" key="1">
    <citation type="submission" date="2021-12" db="EMBL/GenBank/DDBJ databases">
        <authorList>
            <person name="Zaccaron A."/>
            <person name="Stergiopoulos I."/>
        </authorList>
    </citation>
    <scope>NUCLEOTIDE SEQUENCE</scope>
    <source>
        <strain evidence="9">Race5_Kim</strain>
    </source>
</reference>
<evidence type="ECO:0000256" key="8">
    <source>
        <dbReference type="SAM" id="Phobius"/>
    </source>
</evidence>
<evidence type="ECO:0000256" key="7">
    <source>
        <dbReference type="ARBA" id="ARBA00023033"/>
    </source>
</evidence>
<keyword evidence="5" id="KW-0560">Oxidoreductase</keyword>
<dbReference type="GeneID" id="71994393"/>
<keyword evidence="10" id="KW-1185">Reference proteome</keyword>
<dbReference type="EMBL" id="CP090175">
    <property type="protein sequence ID" value="UJO25074.1"/>
    <property type="molecule type" value="Genomic_DNA"/>
</dbReference>
<dbReference type="InterPro" id="IPR036396">
    <property type="entry name" value="Cyt_P450_sf"/>
</dbReference>
<dbReference type="GO" id="GO:0004497">
    <property type="term" value="F:monooxygenase activity"/>
    <property type="evidence" value="ECO:0007669"/>
    <property type="project" value="UniProtKB-KW"/>
</dbReference>
<dbReference type="GO" id="GO:0016705">
    <property type="term" value="F:oxidoreductase activity, acting on paired donors, with incorporation or reduction of molecular oxygen"/>
    <property type="evidence" value="ECO:0007669"/>
    <property type="project" value="InterPro"/>
</dbReference>
<dbReference type="AlphaFoldDB" id="A0A9Q8UWI2"/>
<evidence type="ECO:0000256" key="5">
    <source>
        <dbReference type="ARBA" id="ARBA00023002"/>
    </source>
</evidence>
<sequence>MEVIHFGTLAVLILLLSFAYFYFRLFIQGNGPTSLPCAPLGDRGLWALICSPIRTMPDLRRSIAQYLAIESHKTQPFLLSTLLSGQTVILPASDLKWICAQPNDILSFIEMNNDRFHLRATLPSAARHEPKTLDNLLPRFTKSTIPALHEELLSAIVDVDVKVTDQWSPLCVPKQVTPILAAMANRMIVGLPCCRDKKYLDLVISMGAWILPAALVIRLIPGLIQPAIKRVVRLALHWCLYRSLEERIFPMVADKLARTKHPDREPDRDNTLLQWYIDALHKGDGDQATQSPRFITS</sequence>
<dbReference type="PANTHER" id="PTHR46206:SF1">
    <property type="entry name" value="P450, PUTATIVE (EUROFUNG)-RELATED"/>
    <property type="match status" value="1"/>
</dbReference>
<feature type="transmembrane region" description="Helical" evidence="8">
    <location>
        <begin position="6"/>
        <end position="23"/>
    </location>
</feature>